<dbReference type="PANTHER" id="PTHR43699:SF1">
    <property type="entry name" value="3-DEHYDROQUINATE DEHYDRATASE"/>
    <property type="match status" value="1"/>
</dbReference>
<keyword evidence="7" id="KW-1185">Reference proteome</keyword>
<dbReference type="InterPro" id="IPR050146">
    <property type="entry name" value="Type-I_3-dehydroquinase"/>
</dbReference>
<protein>
    <recommendedName>
        <fullName evidence="5">3-dehydroquinate dehydratase</fullName>
        <shortName evidence="5">3-dehydroquinase</shortName>
        <ecNumber evidence="5">4.2.1.10</ecNumber>
    </recommendedName>
    <alternativeName>
        <fullName evidence="5">Type I DHQase</fullName>
    </alternativeName>
    <alternativeName>
        <fullName evidence="5">Type I dehydroquinase</fullName>
        <shortName evidence="5">DHQ1</shortName>
    </alternativeName>
</protein>
<feature type="active site" description="Schiff-base intermediate with substrate" evidence="5">
    <location>
        <position position="167"/>
    </location>
</feature>
<dbReference type="Pfam" id="PF01487">
    <property type="entry name" value="DHquinase_I"/>
    <property type="match status" value="1"/>
</dbReference>
<feature type="binding site" evidence="5">
    <location>
        <position position="232"/>
    </location>
    <ligand>
        <name>3-dehydroquinate</name>
        <dbReference type="ChEBI" id="CHEBI:32364"/>
    </ligand>
</feature>
<gene>
    <name evidence="5" type="primary">aroD</name>
    <name evidence="6" type="ORF">HMPREF9943_01274</name>
</gene>
<dbReference type="GO" id="GO:0046279">
    <property type="term" value="P:3,4-dihydroxybenzoate biosynthetic process"/>
    <property type="evidence" value="ECO:0007669"/>
    <property type="project" value="TreeGrafter"/>
</dbReference>
<feature type="binding site" evidence="5">
    <location>
        <position position="79"/>
    </location>
    <ligand>
        <name>3-dehydroquinate</name>
        <dbReference type="ChEBI" id="CHEBI:32364"/>
    </ligand>
</feature>
<dbReference type="STRING" id="999415.HMPREF9943_01274"/>
<evidence type="ECO:0000256" key="1">
    <source>
        <dbReference type="ARBA" id="ARBA00001864"/>
    </source>
</evidence>
<comment type="function">
    <text evidence="5">Involved in the third step of the chorismate pathway, which leads to the biosynthesis of aromatic amino acids. Catalyzes the cis-dehydration of 3-dehydroquinate (DHQ) and introduces the first double bond of the aromatic ring to yield 3-dehydroshikimate.</text>
</comment>
<feature type="active site" description="Proton donor/acceptor" evidence="5">
    <location>
        <position position="140"/>
    </location>
</feature>
<proteinExistence type="inferred from homology"/>
<dbReference type="GO" id="GO:0008652">
    <property type="term" value="P:amino acid biosynthetic process"/>
    <property type="evidence" value="ECO:0007669"/>
    <property type="project" value="UniProtKB-KW"/>
</dbReference>
<accession>M2NDP5</accession>
<dbReference type="InterPro" id="IPR013785">
    <property type="entry name" value="Aldolase_TIM"/>
</dbReference>
<dbReference type="InterPro" id="IPR001381">
    <property type="entry name" value="DHquinase_I"/>
</dbReference>
<comment type="caution">
    <text evidence="6">The sequence shown here is derived from an EMBL/GenBank/DDBJ whole genome shotgun (WGS) entry which is preliminary data.</text>
</comment>
<dbReference type="PATRIC" id="fig|999415.3.peg.1292"/>
<dbReference type="OrthoDB" id="9813659at2"/>
<evidence type="ECO:0000256" key="2">
    <source>
        <dbReference type="ARBA" id="ARBA00023141"/>
    </source>
</evidence>
<feature type="binding site" evidence="5">
    <location>
        <begin position="47"/>
        <end position="49"/>
    </location>
    <ligand>
        <name>3-dehydroquinate</name>
        <dbReference type="ChEBI" id="CHEBI:32364"/>
    </ligand>
</feature>
<feature type="binding site" evidence="5">
    <location>
        <position position="228"/>
    </location>
    <ligand>
        <name>3-dehydroquinate</name>
        <dbReference type="ChEBI" id="CHEBI:32364"/>
    </ligand>
</feature>
<dbReference type="HAMAP" id="MF_00214">
    <property type="entry name" value="AroD"/>
    <property type="match status" value="1"/>
</dbReference>
<dbReference type="GO" id="GO:0003855">
    <property type="term" value="F:3-dehydroquinate dehydratase activity"/>
    <property type="evidence" value="ECO:0007669"/>
    <property type="project" value="UniProtKB-UniRule"/>
</dbReference>
<dbReference type="Proteomes" id="UP000011758">
    <property type="component" value="Unassembled WGS sequence"/>
</dbReference>
<dbReference type="UniPathway" id="UPA00053">
    <property type="reaction ID" value="UER00086"/>
</dbReference>
<keyword evidence="3 5" id="KW-0456">Lyase</keyword>
<comment type="caution">
    <text evidence="5">Lacks conserved residue(s) required for the propagation of feature annotation.</text>
</comment>
<dbReference type="SUPFAM" id="SSF51569">
    <property type="entry name" value="Aldolase"/>
    <property type="match status" value="1"/>
</dbReference>
<keyword evidence="2 5" id="KW-0057">Aromatic amino acid biosynthesis</keyword>
<reference evidence="6 7" key="1">
    <citation type="submission" date="2013-02" db="EMBL/GenBank/DDBJ databases">
        <title>The Genome Sequence of Lactobacillus catenaformis F0143.</title>
        <authorList>
            <consortium name="The Broad Institute Genome Sequencing Platform"/>
            <person name="Earl A."/>
            <person name="Ward D."/>
            <person name="Feldgarden M."/>
            <person name="Gevers D."/>
            <person name="Izard J."/>
            <person name="Blanton J.M."/>
            <person name="Mathney J."/>
            <person name="Dewhirst F.E."/>
            <person name="Young S.K."/>
            <person name="Zeng Q."/>
            <person name="Gargeya S."/>
            <person name="Fitzgerald M."/>
            <person name="Haas B."/>
            <person name="Abouelleil A."/>
            <person name="Alvarado L."/>
            <person name="Arachchi H.M."/>
            <person name="Berlin A."/>
            <person name="Chapman S.B."/>
            <person name="Gearin G."/>
            <person name="Goldberg J."/>
            <person name="Griggs A."/>
            <person name="Gujja S."/>
            <person name="Hansen M."/>
            <person name="Heiman D."/>
            <person name="Howarth C."/>
            <person name="Larimer J."/>
            <person name="Lui A."/>
            <person name="MacDonald P.J.P."/>
            <person name="McCowen C."/>
            <person name="Montmayeur A."/>
            <person name="Murphy C."/>
            <person name="Neiman D."/>
            <person name="Pearson M."/>
            <person name="Priest M."/>
            <person name="Roberts A."/>
            <person name="Saif S."/>
            <person name="Shea T."/>
            <person name="Sisk P."/>
            <person name="Stolte C."/>
            <person name="Sykes S."/>
            <person name="Wortman J."/>
            <person name="Nusbaum C."/>
            <person name="Birren B."/>
        </authorList>
    </citation>
    <scope>NUCLEOTIDE SEQUENCE [LARGE SCALE GENOMIC DNA]</scope>
    <source>
        <strain evidence="6 7">OT 569</strain>
    </source>
</reference>
<dbReference type="EC" id="4.2.1.10" evidence="5"/>
<evidence type="ECO:0000313" key="7">
    <source>
        <dbReference type="Proteomes" id="UP000011758"/>
    </source>
</evidence>
<organism evidence="6 7">
    <name type="scientific">Eggerthia catenaformis OT 569 = DSM 20559</name>
    <dbReference type="NCBI Taxonomy" id="999415"/>
    <lineage>
        <taxon>Bacteria</taxon>
        <taxon>Bacillati</taxon>
        <taxon>Bacillota</taxon>
        <taxon>Erysipelotrichia</taxon>
        <taxon>Erysipelotrichales</taxon>
        <taxon>Coprobacillaceae</taxon>
        <taxon>Eggerthia</taxon>
    </lineage>
</organism>
<dbReference type="eggNOG" id="COG0710">
    <property type="taxonomic scope" value="Bacteria"/>
</dbReference>
<evidence type="ECO:0000256" key="3">
    <source>
        <dbReference type="ARBA" id="ARBA00023239"/>
    </source>
</evidence>
<sequence length="248" mass="28152">MRAIKIKNIVFGEGNIKICLPVIQSNKEDILKTIDYYETLNGWDLIEIRLDYLKALSDSLSILKDIQEHTNHVILATVRTCHEGGEADMTDQEYEYLLSNIIQNQLCDIIDLEISHHKPSLMRLIELAHVHHIKTIISSHNFYKTPSYSELEELLKIMELLEGDILKLAVMPQCKEDVTRFMHFSSVMSSKLEKPLITMSMGRLGMISRIACKITGSVMTFASAGKSSAPGQIDLETVKKLLDIFSEK</sequence>
<dbReference type="RefSeq" id="WP_004803225.1">
    <property type="nucleotide sequence ID" value="NZ_KB446648.1"/>
</dbReference>
<keyword evidence="4 5" id="KW-0704">Schiff base</keyword>
<comment type="similarity">
    <text evidence="5">Belongs to the type-I 3-dehydroquinase family.</text>
</comment>
<dbReference type="Gene3D" id="3.20.20.70">
    <property type="entry name" value="Aldolase class I"/>
    <property type="match status" value="1"/>
</dbReference>
<feature type="binding site" evidence="5">
    <location>
        <position position="209"/>
    </location>
    <ligand>
        <name>3-dehydroquinate</name>
        <dbReference type="ChEBI" id="CHEBI:32364"/>
    </ligand>
</feature>
<evidence type="ECO:0000256" key="4">
    <source>
        <dbReference type="ARBA" id="ARBA00023270"/>
    </source>
</evidence>
<dbReference type="AlphaFoldDB" id="M2NDP5"/>
<dbReference type="CDD" id="cd00502">
    <property type="entry name" value="DHQase_I"/>
    <property type="match status" value="1"/>
</dbReference>
<comment type="subunit">
    <text evidence="5">Homodimer.</text>
</comment>
<dbReference type="GO" id="GO:0009423">
    <property type="term" value="P:chorismate biosynthetic process"/>
    <property type="evidence" value="ECO:0007669"/>
    <property type="project" value="UniProtKB-UniRule"/>
</dbReference>
<comment type="pathway">
    <text evidence="5">Metabolic intermediate biosynthesis; chorismate biosynthesis; chorismate from D-erythrose 4-phosphate and phosphoenolpyruvate: step 3/7.</text>
</comment>
<evidence type="ECO:0000313" key="6">
    <source>
        <dbReference type="EMBL" id="EMD16348.1"/>
    </source>
</evidence>
<dbReference type="FunFam" id="3.20.20.70:FF:000047">
    <property type="entry name" value="3-dehydroquinate dehydratase"/>
    <property type="match status" value="1"/>
</dbReference>
<comment type="catalytic activity">
    <reaction evidence="1 5">
        <text>3-dehydroquinate = 3-dehydroshikimate + H2O</text>
        <dbReference type="Rhea" id="RHEA:21096"/>
        <dbReference type="ChEBI" id="CHEBI:15377"/>
        <dbReference type="ChEBI" id="CHEBI:16630"/>
        <dbReference type="ChEBI" id="CHEBI:32364"/>
        <dbReference type="EC" id="4.2.1.10"/>
    </reaction>
</comment>
<keyword evidence="5" id="KW-0028">Amino-acid biosynthesis</keyword>
<dbReference type="GO" id="GO:0009073">
    <property type="term" value="P:aromatic amino acid family biosynthetic process"/>
    <property type="evidence" value="ECO:0007669"/>
    <property type="project" value="UniProtKB-KW"/>
</dbReference>
<dbReference type="PANTHER" id="PTHR43699">
    <property type="entry name" value="3-DEHYDROQUINATE DEHYDRATASE"/>
    <property type="match status" value="1"/>
</dbReference>
<name>M2NDP5_9FIRM</name>
<dbReference type="NCBIfam" id="TIGR01093">
    <property type="entry name" value="aroD"/>
    <property type="match status" value="1"/>
</dbReference>
<dbReference type="EMBL" id="AGEJ01000021">
    <property type="protein sequence ID" value="EMD16348.1"/>
    <property type="molecule type" value="Genomic_DNA"/>
</dbReference>
<evidence type="ECO:0000256" key="5">
    <source>
        <dbReference type="HAMAP-Rule" id="MF_00214"/>
    </source>
</evidence>